<dbReference type="Proteomes" id="UP000885847">
    <property type="component" value="Unassembled WGS sequence"/>
</dbReference>
<dbReference type="PANTHER" id="PTHR11133">
    <property type="entry name" value="SACCHAROPINE DEHYDROGENASE"/>
    <property type="match status" value="1"/>
</dbReference>
<dbReference type="Pfam" id="PF16653">
    <property type="entry name" value="Sacchrp_dh_C"/>
    <property type="match status" value="1"/>
</dbReference>
<organism evidence="5">
    <name type="scientific">candidate division WOR-3 bacterium</name>
    <dbReference type="NCBI Taxonomy" id="2052148"/>
    <lineage>
        <taxon>Bacteria</taxon>
        <taxon>Bacteria division WOR-3</taxon>
    </lineage>
</organism>
<protein>
    <submittedName>
        <fullName evidence="5">Saccharopine dehydrogenase</fullName>
    </submittedName>
</protein>
<evidence type="ECO:0000313" key="5">
    <source>
        <dbReference type="EMBL" id="HDI82781.1"/>
    </source>
</evidence>
<evidence type="ECO:0000259" key="3">
    <source>
        <dbReference type="Pfam" id="PF03435"/>
    </source>
</evidence>
<dbReference type="FunFam" id="3.40.50.720:FF:000072">
    <property type="entry name" value="Saccharopine dehydrogenase [NADP(+), L-glutamate-forming]"/>
    <property type="match status" value="1"/>
</dbReference>
<dbReference type="GO" id="GO:0019878">
    <property type="term" value="P:lysine biosynthetic process via aminoadipic acid"/>
    <property type="evidence" value="ECO:0007669"/>
    <property type="project" value="TreeGrafter"/>
</dbReference>
<reference evidence="5" key="1">
    <citation type="journal article" date="2020" name="mSystems">
        <title>Genome- and Community-Level Interaction Insights into Carbon Utilization and Element Cycling Functions of Hydrothermarchaeota in Hydrothermal Sediment.</title>
        <authorList>
            <person name="Zhou Z."/>
            <person name="Liu Y."/>
            <person name="Xu W."/>
            <person name="Pan J."/>
            <person name="Luo Z.H."/>
            <person name="Li M."/>
        </authorList>
    </citation>
    <scope>NUCLEOTIDE SEQUENCE [LARGE SCALE GENOMIC DNA]</scope>
    <source>
        <strain evidence="5">HyVt-102</strain>
    </source>
</reference>
<sequence>MKKVLVLGAGLVSKPMVDYLLNKGFKVLVASRTLSKAERLVGDHPNGEAKRWVVEEKEELKNMVKDSDIVVSLLPYTYHVDVANVCLEYRKPMVTTSYVSDKMKALDQRAKDAGVILLNEIGLDPGIDHMSAMETIHRVEKEGGKVVSFRSLCGALPAPEASDNPFRYKFSWSPRGVALAARNSARYLKEGKVVEVESKDLFKDVFTTEVEGIGMLEVYPNRDSMPYIELYGIKDAETMFRGTLRYPGWCELWYVISNSGLLDVEEKEWGSITYREFMKKILGTEKEPEEALAEKTGVSVDSEPIKKLEWLGIFSDEPIKTTKGGAIDVFVDLLLEKLSYREGERDMVILKDEVIADYGNRKVKYTSTLIDFGEIGKDTSIARTVSLPAACAVKLILEGEIKETGVHIPTHPDIYEPVLKELAELGIRSEEKVEEV</sequence>
<dbReference type="AlphaFoldDB" id="A0A7C0ZE45"/>
<proteinExistence type="predicted"/>
<keyword evidence="1" id="KW-0521">NADP</keyword>
<dbReference type="InterPro" id="IPR032095">
    <property type="entry name" value="Sacchrp_dh-like_C"/>
</dbReference>
<feature type="domain" description="Saccharopine dehydrogenase NADP binding" evidence="3">
    <location>
        <begin position="4"/>
        <end position="117"/>
    </location>
</feature>
<keyword evidence="2" id="KW-0560">Oxidoreductase</keyword>
<dbReference type="InterPro" id="IPR036291">
    <property type="entry name" value="NAD(P)-bd_dom_sf"/>
</dbReference>
<dbReference type="PANTHER" id="PTHR11133:SF22">
    <property type="entry name" value="ALPHA-AMINOADIPIC SEMIALDEHYDE SYNTHASE, MITOCHONDRIAL"/>
    <property type="match status" value="1"/>
</dbReference>
<evidence type="ECO:0000256" key="2">
    <source>
        <dbReference type="ARBA" id="ARBA00023002"/>
    </source>
</evidence>
<dbReference type="SUPFAM" id="SSF51735">
    <property type="entry name" value="NAD(P)-binding Rossmann-fold domains"/>
    <property type="match status" value="1"/>
</dbReference>
<dbReference type="FunFam" id="3.30.360.10:FF:000008">
    <property type="entry name" value="Alpha-aminoadipic semialdehyde synthase, mitochondrial"/>
    <property type="match status" value="1"/>
</dbReference>
<comment type="caution">
    <text evidence="5">The sequence shown here is derived from an EMBL/GenBank/DDBJ whole genome shotgun (WGS) entry which is preliminary data.</text>
</comment>
<evidence type="ECO:0000259" key="4">
    <source>
        <dbReference type="Pfam" id="PF16653"/>
    </source>
</evidence>
<dbReference type="GO" id="GO:0005737">
    <property type="term" value="C:cytoplasm"/>
    <property type="evidence" value="ECO:0007669"/>
    <property type="project" value="TreeGrafter"/>
</dbReference>
<dbReference type="Gene3D" id="1.10.1870.10">
    <property type="entry name" value="Domain 3, Saccharopine reductase"/>
    <property type="match status" value="1"/>
</dbReference>
<feature type="domain" description="Saccharopine dehydrogenase-like C-terminal" evidence="4">
    <location>
        <begin position="122"/>
        <end position="427"/>
    </location>
</feature>
<dbReference type="InterPro" id="IPR005097">
    <property type="entry name" value="Sacchrp_dh_NADP-bd"/>
</dbReference>
<evidence type="ECO:0000256" key="1">
    <source>
        <dbReference type="ARBA" id="ARBA00022857"/>
    </source>
</evidence>
<dbReference type="Gene3D" id="3.40.50.720">
    <property type="entry name" value="NAD(P)-binding Rossmann-like Domain"/>
    <property type="match status" value="1"/>
</dbReference>
<dbReference type="SUPFAM" id="SSF55347">
    <property type="entry name" value="Glyceraldehyde-3-phosphate dehydrogenase-like, C-terminal domain"/>
    <property type="match status" value="1"/>
</dbReference>
<dbReference type="GO" id="GO:0004753">
    <property type="term" value="F:saccharopine dehydrogenase activity"/>
    <property type="evidence" value="ECO:0007669"/>
    <property type="project" value="TreeGrafter"/>
</dbReference>
<dbReference type="Pfam" id="PF03435">
    <property type="entry name" value="Sacchrp_dh_NADP"/>
    <property type="match status" value="1"/>
</dbReference>
<dbReference type="Gene3D" id="3.30.360.10">
    <property type="entry name" value="Dihydrodipicolinate Reductase, domain 2"/>
    <property type="match status" value="1"/>
</dbReference>
<accession>A0A7C0ZE45</accession>
<gene>
    <name evidence="5" type="ORF">ENF18_03200</name>
</gene>
<dbReference type="EMBL" id="DQWE01000152">
    <property type="protein sequence ID" value="HDI82781.1"/>
    <property type="molecule type" value="Genomic_DNA"/>
</dbReference>
<dbReference type="InterPro" id="IPR051168">
    <property type="entry name" value="AASS"/>
</dbReference>
<name>A0A7C0ZE45_UNCW3</name>